<dbReference type="Proteomes" id="UP000270342">
    <property type="component" value="Unassembled WGS sequence"/>
</dbReference>
<sequence length="103" mass="11228">MGRCHSERSVKITSTSTSTTTDNTVSAATITKFAKLFPPEAPRTLVTQAYQTLADTAPKDRNDTFLKTGLARWLSDHHVDKIGSMVLSATAFFDSTSKTTDTK</sequence>
<comment type="caution">
    <text evidence="2">The sequence shown here is derived from an EMBL/GenBank/DDBJ whole genome shotgun (WGS) entry which is preliminary data.</text>
</comment>
<feature type="compositionally biased region" description="Low complexity" evidence="1">
    <location>
        <begin position="11"/>
        <end position="22"/>
    </location>
</feature>
<proteinExistence type="predicted"/>
<protein>
    <submittedName>
        <fullName evidence="2">Uncharacterized protein</fullName>
    </submittedName>
</protein>
<feature type="region of interest" description="Disordered" evidence="1">
    <location>
        <begin position="1"/>
        <end position="22"/>
    </location>
</feature>
<organism evidence="2 3">
    <name type="scientific">Pararobbsia silviterrae</name>
    <dbReference type="NCBI Taxonomy" id="1792498"/>
    <lineage>
        <taxon>Bacteria</taxon>
        <taxon>Pseudomonadati</taxon>
        <taxon>Pseudomonadota</taxon>
        <taxon>Betaproteobacteria</taxon>
        <taxon>Burkholderiales</taxon>
        <taxon>Burkholderiaceae</taxon>
        <taxon>Pararobbsia</taxon>
    </lineage>
</organism>
<name>A0A494XJQ6_9BURK</name>
<dbReference type="AlphaFoldDB" id="A0A494XJQ6"/>
<feature type="compositionally biased region" description="Basic and acidic residues" evidence="1">
    <location>
        <begin position="1"/>
        <end position="10"/>
    </location>
</feature>
<dbReference type="EMBL" id="RBZU01000012">
    <property type="protein sequence ID" value="RKP47793.1"/>
    <property type="molecule type" value="Genomic_DNA"/>
</dbReference>
<reference evidence="2 3" key="1">
    <citation type="submission" date="2018-10" db="EMBL/GenBank/DDBJ databases">
        <title>Robbsia sp. DHC34, isolated from soil.</title>
        <authorList>
            <person name="Gao Z.-H."/>
            <person name="Qiu L.-H."/>
        </authorList>
    </citation>
    <scope>NUCLEOTIDE SEQUENCE [LARGE SCALE GENOMIC DNA]</scope>
    <source>
        <strain evidence="2 3">DHC34</strain>
    </source>
</reference>
<evidence type="ECO:0000313" key="2">
    <source>
        <dbReference type="EMBL" id="RKP47793.1"/>
    </source>
</evidence>
<keyword evidence="3" id="KW-1185">Reference proteome</keyword>
<gene>
    <name evidence="2" type="ORF">D7S86_22835</name>
</gene>
<evidence type="ECO:0000313" key="3">
    <source>
        <dbReference type="Proteomes" id="UP000270342"/>
    </source>
</evidence>
<accession>A0A494XJQ6</accession>
<evidence type="ECO:0000256" key="1">
    <source>
        <dbReference type="SAM" id="MobiDB-lite"/>
    </source>
</evidence>